<dbReference type="AlphaFoldDB" id="A0AAV8P9N4"/>
<gene>
    <name evidence="1" type="ORF">OPV22_025504</name>
</gene>
<dbReference type="EMBL" id="JAQQAF010000007">
    <property type="protein sequence ID" value="KAJ8471161.1"/>
    <property type="molecule type" value="Genomic_DNA"/>
</dbReference>
<evidence type="ECO:0000313" key="2">
    <source>
        <dbReference type="Proteomes" id="UP001222027"/>
    </source>
</evidence>
<comment type="caution">
    <text evidence="1">The sequence shown here is derived from an EMBL/GenBank/DDBJ whole genome shotgun (WGS) entry which is preliminary data.</text>
</comment>
<sequence length="174" mass="19375">MVWFSCHYPSARLVPVFSSSLAPLYGAAVPLLDRSITLTPFGTYSCSHHTLDVGTQGVRKSCSWSGCYGLSIHQEHFAGPEETLGTLCERSDELKDPPQPFIAVAAMSDLIEIVQIMTTAIETWVSNHMMHDLRNNQMVRMTEHQEDVRGGVLLTNLQQRDALCCLQELLPSIQ</sequence>
<protein>
    <submittedName>
        <fullName evidence="1">Uncharacterized protein</fullName>
    </submittedName>
</protein>
<name>A0AAV8P9N4_ENSVE</name>
<dbReference type="Proteomes" id="UP001222027">
    <property type="component" value="Unassembled WGS sequence"/>
</dbReference>
<evidence type="ECO:0000313" key="1">
    <source>
        <dbReference type="EMBL" id="KAJ8471161.1"/>
    </source>
</evidence>
<keyword evidence="2" id="KW-1185">Reference proteome</keyword>
<proteinExistence type="predicted"/>
<accession>A0AAV8P9N4</accession>
<organism evidence="1 2">
    <name type="scientific">Ensete ventricosum</name>
    <name type="common">Abyssinian banana</name>
    <name type="synonym">Musa ensete</name>
    <dbReference type="NCBI Taxonomy" id="4639"/>
    <lineage>
        <taxon>Eukaryota</taxon>
        <taxon>Viridiplantae</taxon>
        <taxon>Streptophyta</taxon>
        <taxon>Embryophyta</taxon>
        <taxon>Tracheophyta</taxon>
        <taxon>Spermatophyta</taxon>
        <taxon>Magnoliopsida</taxon>
        <taxon>Liliopsida</taxon>
        <taxon>Zingiberales</taxon>
        <taxon>Musaceae</taxon>
        <taxon>Ensete</taxon>
    </lineage>
</organism>
<reference evidence="1 2" key="1">
    <citation type="submission" date="2022-12" db="EMBL/GenBank/DDBJ databases">
        <title>Chromosome-scale assembly of the Ensete ventricosum genome.</title>
        <authorList>
            <person name="Dussert Y."/>
            <person name="Stocks J."/>
            <person name="Wendawek A."/>
            <person name="Woldeyes F."/>
            <person name="Nichols R.A."/>
            <person name="Borrell J.S."/>
        </authorList>
    </citation>
    <scope>NUCLEOTIDE SEQUENCE [LARGE SCALE GENOMIC DNA]</scope>
    <source>
        <strain evidence="2">cv. Maze</strain>
        <tissue evidence="1">Seeds</tissue>
    </source>
</reference>